<proteinExistence type="predicted"/>
<accession>A0A645JG09</accession>
<name>A0A645JG09_9ZZZZ</name>
<evidence type="ECO:0000313" key="1">
    <source>
        <dbReference type="EMBL" id="MPN62638.1"/>
    </source>
</evidence>
<gene>
    <name evidence="1" type="ORF">SDC9_210390</name>
</gene>
<reference evidence="1" key="1">
    <citation type="submission" date="2019-08" db="EMBL/GenBank/DDBJ databases">
        <authorList>
            <person name="Kucharzyk K."/>
            <person name="Murdoch R.W."/>
            <person name="Higgins S."/>
            <person name="Loffler F."/>
        </authorList>
    </citation>
    <scope>NUCLEOTIDE SEQUENCE</scope>
</reference>
<dbReference type="EMBL" id="VSSQ01140924">
    <property type="protein sequence ID" value="MPN62638.1"/>
    <property type="molecule type" value="Genomic_DNA"/>
</dbReference>
<protein>
    <submittedName>
        <fullName evidence="1">Uncharacterized protein</fullName>
    </submittedName>
</protein>
<sequence>MPGDLGADVVPARQPFPGDLQRLNITVEFVNFGFDPIGFAPQVVELAIEPDPVIGDAEQQGRHQQQIEKDIQFGRPRYRGALATAGSPPMRNCPGLNIHDRLCSVALSFCLLYCQILIRNP</sequence>
<comment type="caution">
    <text evidence="1">The sequence shown here is derived from an EMBL/GenBank/DDBJ whole genome shotgun (WGS) entry which is preliminary data.</text>
</comment>
<dbReference type="AlphaFoldDB" id="A0A645JG09"/>
<organism evidence="1">
    <name type="scientific">bioreactor metagenome</name>
    <dbReference type="NCBI Taxonomy" id="1076179"/>
    <lineage>
        <taxon>unclassified sequences</taxon>
        <taxon>metagenomes</taxon>
        <taxon>ecological metagenomes</taxon>
    </lineage>
</organism>